<feature type="non-terminal residue" evidence="2">
    <location>
        <position position="165"/>
    </location>
</feature>
<dbReference type="InterPro" id="IPR012337">
    <property type="entry name" value="RNaseH-like_sf"/>
</dbReference>
<organism evidence="2 3">
    <name type="scientific">Gossypium stocksii</name>
    <dbReference type="NCBI Taxonomy" id="47602"/>
    <lineage>
        <taxon>Eukaryota</taxon>
        <taxon>Viridiplantae</taxon>
        <taxon>Streptophyta</taxon>
        <taxon>Embryophyta</taxon>
        <taxon>Tracheophyta</taxon>
        <taxon>Spermatophyta</taxon>
        <taxon>Magnoliopsida</taxon>
        <taxon>eudicotyledons</taxon>
        <taxon>Gunneridae</taxon>
        <taxon>Pentapetalae</taxon>
        <taxon>rosids</taxon>
        <taxon>malvids</taxon>
        <taxon>Malvales</taxon>
        <taxon>Malvaceae</taxon>
        <taxon>Malvoideae</taxon>
        <taxon>Gossypium</taxon>
    </lineage>
</organism>
<dbReference type="GO" id="GO:0046983">
    <property type="term" value="F:protein dimerization activity"/>
    <property type="evidence" value="ECO:0007669"/>
    <property type="project" value="InterPro"/>
</dbReference>
<dbReference type="Proteomes" id="UP000828251">
    <property type="component" value="Unassembled WGS sequence"/>
</dbReference>
<feature type="domain" description="HAT C-terminal dimerisation" evidence="1">
    <location>
        <begin position="63"/>
        <end position="129"/>
    </location>
</feature>
<protein>
    <recommendedName>
        <fullName evidence="1">HAT C-terminal dimerisation domain-containing protein</fullName>
    </recommendedName>
</protein>
<proteinExistence type="predicted"/>
<reference evidence="2 3" key="1">
    <citation type="journal article" date="2021" name="Plant Biotechnol. J.">
        <title>Multi-omics assisted identification of the key and species-specific regulatory components of drought-tolerant mechanisms in Gossypium stocksii.</title>
        <authorList>
            <person name="Yu D."/>
            <person name="Ke L."/>
            <person name="Zhang D."/>
            <person name="Wu Y."/>
            <person name="Sun Y."/>
            <person name="Mei J."/>
            <person name="Sun J."/>
            <person name="Sun Y."/>
        </authorList>
    </citation>
    <scope>NUCLEOTIDE SEQUENCE [LARGE SCALE GENOMIC DNA]</scope>
    <source>
        <strain evidence="3">cv. E1</strain>
        <tissue evidence="2">Leaf</tissue>
    </source>
</reference>
<accession>A0A9D3ZQ26</accession>
<comment type="caution">
    <text evidence="2">The sequence shown here is derived from an EMBL/GenBank/DDBJ whole genome shotgun (WGS) entry which is preliminary data.</text>
</comment>
<dbReference type="Pfam" id="PF05699">
    <property type="entry name" value="Dimer_Tnp_hAT"/>
    <property type="match status" value="1"/>
</dbReference>
<gene>
    <name evidence="2" type="ORF">J1N35_034052</name>
</gene>
<dbReference type="EMBL" id="JAIQCV010000010">
    <property type="protein sequence ID" value="KAH1055987.1"/>
    <property type="molecule type" value="Genomic_DNA"/>
</dbReference>
<dbReference type="SUPFAM" id="SSF53098">
    <property type="entry name" value="Ribonuclease H-like"/>
    <property type="match status" value="1"/>
</dbReference>
<keyword evidence="3" id="KW-1185">Reference proteome</keyword>
<dbReference type="AlphaFoldDB" id="A0A9D3ZQ26"/>
<dbReference type="OrthoDB" id="2017576at2759"/>
<name>A0A9D3ZQ26_9ROSI</name>
<evidence type="ECO:0000313" key="3">
    <source>
        <dbReference type="Proteomes" id="UP000828251"/>
    </source>
</evidence>
<evidence type="ECO:0000313" key="2">
    <source>
        <dbReference type="EMBL" id="KAH1055987.1"/>
    </source>
</evidence>
<evidence type="ECO:0000259" key="1">
    <source>
        <dbReference type="Pfam" id="PF05699"/>
    </source>
</evidence>
<feature type="non-terminal residue" evidence="2">
    <location>
        <position position="1"/>
    </location>
</feature>
<dbReference type="InterPro" id="IPR008906">
    <property type="entry name" value="HATC_C_dom"/>
</dbReference>
<sequence length="165" mass="19512">RHKERKGNERSIFYEVLNEVPNRLPPNKDVEISKERNKFLRRNFPSAEERKMTFQKFVRFSGALDDRWFLDPKSWWLVHGASIPLLQNLALKLLGQPLSSSFCERNWTTYLFIHSMRRNKIDPQRVEDLNERTICGILEVMYDSFEGDGVLEFASLSLDESDIEM</sequence>